<keyword evidence="4" id="KW-1185">Reference proteome</keyword>
<dbReference type="Gene3D" id="3.50.50.60">
    <property type="entry name" value="FAD/NAD(P)-binding domain"/>
    <property type="match status" value="2"/>
</dbReference>
<dbReference type="Proteomes" id="UP000183994">
    <property type="component" value="Unassembled WGS sequence"/>
</dbReference>
<name>A0A1M6I3S4_9BACT</name>
<dbReference type="GO" id="GO:0016491">
    <property type="term" value="F:oxidoreductase activity"/>
    <property type="evidence" value="ECO:0007669"/>
    <property type="project" value="InterPro"/>
</dbReference>
<dbReference type="Pfam" id="PF01593">
    <property type="entry name" value="Amino_oxidase"/>
    <property type="match status" value="1"/>
</dbReference>
<feature type="domain" description="Amine oxidase" evidence="2">
    <location>
        <begin position="111"/>
        <end position="357"/>
    </location>
</feature>
<organism evidence="3 4">
    <name type="scientific">Desulfatibacillum alkenivorans DSM 16219</name>
    <dbReference type="NCBI Taxonomy" id="1121393"/>
    <lineage>
        <taxon>Bacteria</taxon>
        <taxon>Pseudomonadati</taxon>
        <taxon>Thermodesulfobacteriota</taxon>
        <taxon>Desulfobacteria</taxon>
        <taxon>Desulfobacterales</taxon>
        <taxon>Desulfatibacillaceae</taxon>
        <taxon>Desulfatibacillum</taxon>
    </lineage>
</organism>
<proteinExistence type="inferred from homology"/>
<evidence type="ECO:0000313" key="4">
    <source>
        <dbReference type="Proteomes" id="UP000183994"/>
    </source>
</evidence>
<dbReference type="InterPro" id="IPR050703">
    <property type="entry name" value="Flavin_MAO"/>
</dbReference>
<dbReference type="SUPFAM" id="SSF54373">
    <property type="entry name" value="FAD-linked reductases, C-terminal domain"/>
    <property type="match status" value="1"/>
</dbReference>
<dbReference type="SUPFAM" id="SSF51905">
    <property type="entry name" value="FAD/NAD(P)-binding domain"/>
    <property type="match status" value="1"/>
</dbReference>
<accession>A0A1M6I3S4</accession>
<evidence type="ECO:0000256" key="1">
    <source>
        <dbReference type="ARBA" id="ARBA00005995"/>
    </source>
</evidence>
<dbReference type="InterPro" id="IPR002937">
    <property type="entry name" value="Amino_oxidase"/>
</dbReference>
<comment type="similarity">
    <text evidence="1">Belongs to the flavin monoamine oxidase family.</text>
</comment>
<dbReference type="PANTHER" id="PTHR43563">
    <property type="entry name" value="AMINE OXIDASE"/>
    <property type="match status" value="1"/>
</dbReference>
<dbReference type="InterPro" id="IPR036188">
    <property type="entry name" value="FAD/NAD-bd_sf"/>
</dbReference>
<reference evidence="4" key="1">
    <citation type="submission" date="2016-11" db="EMBL/GenBank/DDBJ databases">
        <authorList>
            <person name="Varghese N."/>
            <person name="Submissions S."/>
        </authorList>
    </citation>
    <scope>NUCLEOTIDE SEQUENCE [LARGE SCALE GENOMIC DNA]</scope>
    <source>
        <strain evidence="4">DSM 16219</strain>
    </source>
</reference>
<dbReference type="PANTHER" id="PTHR43563:SF1">
    <property type="entry name" value="AMINE OXIDASE [FLAVIN-CONTAINING] B"/>
    <property type="match status" value="1"/>
</dbReference>
<protein>
    <submittedName>
        <fullName evidence="3">Monoamine oxidase</fullName>
    </submittedName>
</protein>
<sequence length="359" mass="39150">MEKTDVVIIGGGLSGLYAACLLAAQNKAIAILEARDRVGGRILCPEHEGFFADLGPSWYWPALNPKVVSLIQALGLQSFPQFEKGMARFMAKDGHVENFPGYPMDPPGRRLEGGMASMIKGLCSRLPRSDVRLNHPVCEIQRQDHGVRVHVGVLDRAPQCVLEADHLILAMPPRLAASSILFTPDLSYGLTQAMLKASTWMAGHAKFFALYDKADWLSMGFSGQGFSLCGPIGEFHDGSAPEGAPYGLTGFSNIPALRRKDDETMTQAVLAQLPCLFGENAKTPVKIYYQDWAREKYTAAEYDQRSAHNHPEFHPPGGKTSIWDGSFHFAGSETADYYGGYLEGALSSAERAVAAIIQN</sequence>
<dbReference type="RefSeq" id="WP_342039438.1">
    <property type="nucleotide sequence ID" value="NZ_FQZU01000006.1"/>
</dbReference>
<dbReference type="AlphaFoldDB" id="A0A1M6I3S4"/>
<evidence type="ECO:0000259" key="2">
    <source>
        <dbReference type="Pfam" id="PF01593"/>
    </source>
</evidence>
<dbReference type="EMBL" id="FQZU01000006">
    <property type="protein sequence ID" value="SHJ29020.1"/>
    <property type="molecule type" value="Genomic_DNA"/>
</dbReference>
<dbReference type="STRING" id="1121393.SAMN02745216_01342"/>
<gene>
    <name evidence="3" type="ORF">SAMN02745216_01342</name>
</gene>
<evidence type="ECO:0000313" key="3">
    <source>
        <dbReference type="EMBL" id="SHJ29020.1"/>
    </source>
</evidence>
<dbReference type="Pfam" id="PF13450">
    <property type="entry name" value="NAD_binding_8"/>
    <property type="match status" value="1"/>
</dbReference>